<dbReference type="Gene3D" id="3.90.215.10">
    <property type="entry name" value="Gamma Fibrinogen, chain A, domain 1"/>
    <property type="match status" value="1"/>
</dbReference>
<comment type="caution">
    <text evidence="6">The sequence shown here is derived from an EMBL/GenBank/DDBJ whole genome shotgun (WGS) entry which is preliminary data.</text>
</comment>
<dbReference type="InterPro" id="IPR014716">
    <property type="entry name" value="Fibrinogen_a/b/g_C_1"/>
</dbReference>
<dbReference type="Proteomes" id="UP001497623">
    <property type="component" value="Unassembled WGS sequence"/>
</dbReference>
<feature type="non-terminal residue" evidence="6">
    <location>
        <position position="344"/>
    </location>
</feature>
<dbReference type="InterPro" id="IPR050373">
    <property type="entry name" value="Fibrinogen_C-term_domain"/>
</dbReference>
<dbReference type="PANTHER" id="PTHR19143">
    <property type="entry name" value="FIBRINOGEN/TENASCIN/ANGIOPOEITIN"/>
    <property type="match status" value="1"/>
</dbReference>
<organism evidence="6 7">
    <name type="scientific">Meganyctiphanes norvegica</name>
    <name type="common">Northern krill</name>
    <name type="synonym">Thysanopoda norvegica</name>
    <dbReference type="NCBI Taxonomy" id="48144"/>
    <lineage>
        <taxon>Eukaryota</taxon>
        <taxon>Metazoa</taxon>
        <taxon>Ecdysozoa</taxon>
        <taxon>Arthropoda</taxon>
        <taxon>Crustacea</taxon>
        <taxon>Multicrustacea</taxon>
        <taxon>Malacostraca</taxon>
        <taxon>Eumalacostraca</taxon>
        <taxon>Eucarida</taxon>
        <taxon>Euphausiacea</taxon>
        <taxon>Euphausiidae</taxon>
        <taxon>Meganyctiphanes</taxon>
    </lineage>
</organism>
<accession>A0AAV2RX85</accession>
<dbReference type="AlphaFoldDB" id="A0AAV2RX85"/>
<keyword evidence="4" id="KW-0732">Signal</keyword>
<comment type="function">
    <text evidence="2">Lectin involved in innate immunity. Agglutinates all types of human erythrocytes, Gram-positive and Gram-negative bacteria. Has a stronger agglutinating activity towards Gram-negative bacteria than towards Gram-positive bacteria. Specifically recognizes acetyl group-containing substances on agglutinated cells. The hemagglutinating activity was inhibited by EDTA, acetyl group-containing mono- and disaccharides, N-acetyl derivatives of amino acids, other acetyl group-containing substances, propionamide and benzamide. Enhances the antimicrobial activity of big defensin against Gram-positive bacteria but not against Gram-negative bacteria.</text>
</comment>
<dbReference type="NCBIfam" id="NF040941">
    <property type="entry name" value="GGGWT_bact"/>
    <property type="match status" value="1"/>
</dbReference>
<feature type="domain" description="Fibrinogen C-terminal" evidence="5">
    <location>
        <begin position="126"/>
        <end position="344"/>
    </location>
</feature>
<proteinExistence type="predicted"/>
<feature type="region of interest" description="Disordered" evidence="3">
    <location>
        <begin position="122"/>
        <end position="146"/>
    </location>
</feature>
<reference evidence="6 7" key="1">
    <citation type="submission" date="2024-05" db="EMBL/GenBank/DDBJ databases">
        <authorList>
            <person name="Wallberg A."/>
        </authorList>
    </citation>
    <scope>NUCLEOTIDE SEQUENCE [LARGE SCALE GENOMIC DNA]</scope>
</reference>
<feature type="chain" id="PRO_5043393840" description="Fibrinogen C-terminal domain-containing protein" evidence="4">
    <location>
        <begin position="19"/>
        <end position="344"/>
    </location>
</feature>
<dbReference type="GO" id="GO:0030246">
    <property type="term" value="F:carbohydrate binding"/>
    <property type="evidence" value="ECO:0007669"/>
    <property type="project" value="UniProtKB-ARBA"/>
</dbReference>
<dbReference type="FunFam" id="3.90.215.10:FF:000001">
    <property type="entry name" value="Tenascin isoform 1"/>
    <property type="match status" value="1"/>
</dbReference>
<name>A0AAV2RX85_MEGNR</name>
<dbReference type="SMART" id="SM00186">
    <property type="entry name" value="FBG"/>
    <property type="match status" value="1"/>
</dbReference>
<evidence type="ECO:0000256" key="2">
    <source>
        <dbReference type="ARBA" id="ARBA00053344"/>
    </source>
</evidence>
<dbReference type="PANTHER" id="PTHR19143:SF458">
    <property type="entry name" value="FIBRINOGEN C-TERMINAL DOMAIN-CONTAINING PROTEIN-RELATED"/>
    <property type="match status" value="1"/>
</dbReference>
<feature type="compositionally biased region" description="Basic residues" evidence="3">
    <location>
        <begin position="123"/>
        <end position="146"/>
    </location>
</feature>
<feature type="signal peptide" evidence="4">
    <location>
        <begin position="1"/>
        <end position="18"/>
    </location>
</feature>
<gene>
    <name evidence="6" type="ORF">MNOR_LOCUS29433</name>
</gene>
<keyword evidence="7" id="KW-1185">Reference proteome</keyword>
<dbReference type="EMBL" id="CAXKWB010034086">
    <property type="protein sequence ID" value="CAL4144104.1"/>
    <property type="molecule type" value="Genomic_DNA"/>
</dbReference>
<evidence type="ECO:0000313" key="6">
    <source>
        <dbReference type="EMBL" id="CAL4144104.1"/>
    </source>
</evidence>
<keyword evidence="1" id="KW-1015">Disulfide bond</keyword>
<dbReference type="SUPFAM" id="SSF56496">
    <property type="entry name" value="Fibrinogen C-terminal domain-like"/>
    <property type="match status" value="1"/>
</dbReference>
<evidence type="ECO:0000256" key="1">
    <source>
        <dbReference type="ARBA" id="ARBA00023157"/>
    </source>
</evidence>
<dbReference type="CDD" id="cd00087">
    <property type="entry name" value="FReD"/>
    <property type="match status" value="1"/>
</dbReference>
<dbReference type="Pfam" id="PF00147">
    <property type="entry name" value="Fibrinogen_C"/>
    <property type="match status" value="1"/>
</dbReference>
<evidence type="ECO:0000313" key="7">
    <source>
        <dbReference type="Proteomes" id="UP001497623"/>
    </source>
</evidence>
<dbReference type="InterPro" id="IPR002181">
    <property type="entry name" value="Fibrinogen_a/b/g_C_dom"/>
</dbReference>
<evidence type="ECO:0000259" key="5">
    <source>
        <dbReference type="PROSITE" id="PS51406"/>
    </source>
</evidence>
<evidence type="ECO:0000256" key="3">
    <source>
        <dbReference type="SAM" id="MobiDB-lite"/>
    </source>
</evidence>
<dbReference type="PROSITE" id="PS51406">
    <property type="entry name" value="FIBRINOGEN_C_2"/>
    <property type="match status" value="1"/>
</dbReference>
<dbReference type="GO" id="GO:0005615">
    <property type="term" value="C:extracellular space"/>
    <property type="evidence" value="ECO:0007669"/>
    <property type="project" value="TreeGrafter"/>
</dbReference>
<protein>
    <recommendedName>
        <fullName evidence="5">Fibrinogen C-terminal domain-containing protein</fullName>
    </recommendedName>
</protein>
<dbReference type="InterPro" id="IPR036056">
    <property type="entry name" value="Fibrinogen-like_C"/>
</dbReference>
<sequence length="344" mass="39845">MKISILFVTTFWCTLCVSQMGTAMILDNYENIEILPSDEPYVNIEDISKPDSLDIQREDKAETLTPEMQMMDNFSYDNSDIQNEDIFEPNTANVQREDTYEIPTPEMQMEDDFTLDTSDIMRGKKGKKPAPTRNCHNLKKQGKKSGAHMITPCDDDITKVVKVYCDMDTDGGGWTVIQRRENYLKQQNFYNNWATYALGFGSVMKDFWLGNDNIHCLTEQHHNEIRFDLGDWSGNTTYAKYGVFHVDDRLNRYKLTVSNYTGNAGDSLTYHNNMMFSTYDEDNDAYSSNCASSSIRYGAWWYRHCTYTNINGLYNGTSAKGPYWYHWKSTAALKKTEMKLRPKH</sequence>
<evidence type="ECO:0000256" key="4">
    <source>
        <dbReference type="SAM" id="SignalP"/>
    </source>
</evidence>